<organism evidence="4 5">
    <name type="scientific">Subtercola boreus</name>
    <dbReference type="NCBI Taxonomy" id="120213"/>
    <lineage>
        <taxon>Bacteria</taxon>
        <taxon>Bacillati</taxon>
        <taxon>Actinomycetota</taxon>
        <taxon>Actinomycetes</taxon>
        <taxon>Micrococcales</taxon>
        <taxon>Microbacteriaceae</taxon>
        <taxon>Subtercola</taxon>
    </lineage>
</organism>
<evidence type="ECO:0000259" key="3">
    <source>
        <dbReference type="Pfam" id="PF02837"/>
    </source>
</evidence>
<name>A0A3E0W9D1_9MICO</name>
<dbReference type="InterPro" id="IPR008979">
    <property type="entry name" value="Galactose-bd-like_sf"/>
</dbReference>
<dbReference type="InterPro" id="IPR006104">
    <property type="entry name" value="Glyco_hydro_2_N"/>
</dbReference>
<dbReference type="GO" id="GO:0004553">
    <property type="term" value="F:hydrolase activity, hydrolyzing O-glycosyl compounds"/>
    <property type="evidence" value="ECO:0007669"/>
    <property type="project" value="InterPro"/>
</dbReference>
<reference evidence="4 5" key="1">
    <citation type="submission" date="2017-04" db="EMBL/GenBank/DDBJ databases">
        <title>Comparative genome analysis of Subtercola boreus.</title>
        <authorList>
            <person name="Cho Y.-J."/>
            <person name="Cho A."/>
            <person name="Kim O.-S."/>
            <person name="Lee J.-I."/>
        </authorList>
    </citation>
    <scope>NUCLEOTIDE SEQUENCE [LARGE SCALE GENOMIC DNA]</scope>
    <source>
        <strain evidence="4 5">P28004</strain>
    </source>
</reference>
<dbReference type="Gene3D" id="2.60.120.260">
    <property type="entry name" value="Galactose-binding domain-like"/>
    <property type="match status" value="1"/>
</dbReference>
<dbReference type="Proteomes" id="UP000257080">
    <property type="component" value="Unassembled WGS sequence"/>
</dbReference>
<evidence type="ECO:0000256" key="2">
    <source>
        <dbReference type="SAM" id="MobiDB-lite"/>
    </source>
</evidence>
<dbReference type="SUPFAM" id="SSF49785">
    <property type="entry name" value="Galactose-binding domain-like"/>
    <property type="match status" value="1"/>
</dbReference>
<dbReference type="InterPro" id="IPR051913">
    <property type="entry name" value="GH2_Domain-Containing"/>
</dbReference>
<dbReference type="GO" id="GO:0005975">
    <property type="term" value="P:carbohydrate metabolic process"/>
    <property type="evidence" value="ECO:0007669"/>
    <property type="project" value="InterPro"/>
</dbReference>
<dbReference type="Pfam" id="PF02837">
    <property type="entry name" value="Glyco_hydro_2_N"/>
    <property type="match status" value="1"/>
</dbReference>
<dbReference type="EMBL" id="NBXE01000035">
    <property type="protein sequence ID" value="RFA25028.1"/>
    <property type="molecule type" value="Genomic_DNA"/>
</dbReference>
<evidence type="ECO:0000313" key="5">
    <source>
        <dbReference type="Proteomes" id="UP000257080"/>
    </source>
</evidence>
<feature type="region of interest" description="Disordered" evidence="2">
    <location>
        <begin position="1"/>
        <end position="32"/>
    </location>
</feature>
<sequence length="269" mass="28705">MMNTLTCDRSHPSTHPARPINGDTDVKKNFLPGDSTDAASGLTRRSLLAIGGAAALITTLEWSSPALAGQPTPVGAVPTGLVNGMPAVRLKNFDDGWLFCRGALTGADAPGFADSSWRTVSTPHDWSIEDLPGQTAADGGATADPAAWLTPANAPVRIGPFDSTETTSGGSQAWTVGGEGWYRKHFSASDVKAGERVEIRFDGIYEYSDVWINGNHLGFQAYGYIPIAYDLTPYLSLTGENVISVRVRNIARPVAGTRVRVSCERSPWR</sequence>
<dbReference type="PANTHER" id="PTHR42732:SF1">
    <property type="entry name" value="BETA-MANNOSIDASE"/>
    <property type="match status" value="1"/>
</dbReference>
<evidence type="ECO:0000313" key="4">
    <source>
        <dbReference type="EMBL" id="RFA25028.1"/>
    </source>
</evidence>
<gene>
    <name evidence="4" type="ORF">B7R25_15880</name>
</gene>
<dbReference type="OrthoDB" id="9762066at2"/>
<accession>A0A3E0W9D1</accession>
<dbReference type="AlphaFoldDB" id="A0A3E0W9D1"/>
<evidence type="ECO:0000256" key="1">
    <source>
        <dbReference type="ARBA" id="ARBA00007401"/>
    </source>
</evidence>
<feature type="domain" description="Glycosyl hydrolases family 2 sugar binding" evidence="3">
    <location>
        <begin position="174"/>
        <end position="248"/>
    </location>
</feature>
<dbReference type="PANTHER" id="PTHR42732">
    <property type="entry name" value="BETA-GALACTOSIDASE"/>
    <property type="match status" value="1"/>
</dbReference>
<comment type="caution">
    <text evidence="4">The sequence shown here is derived from an EMBL/GenBank/DDBJ whole genome shotgun (WGS) entry which is preliminary data.</text>
</comment>
<comment type="similarity">
    <text evidence="1">Belongs to the glycosyl hydrolase 2 family.</text>
</comment>
<protein>
    <recommendedName>
        <fullName evidence="3">Glycosyl hydrolases family 2 sugar binding domain-containing protein</fullName>
    </recommendedName>
</protein>
<proteinExistence type="inferred from homology"/>